<dbReference type="Gene3D" id="3.30.365.10">
    <property type="entry name" value="Aldehyde oxidase/xanthine dehydrogenase, molybdopterin binding domain"/>
    <property type="match status" value="1"/>
</dbReference>
<name>A0A499UYN0_9ACTN</name>
<organism evidence="1 2">
    <name type="scientific">Streptomyces antimycoticus</name>
    <dbReference type="NCBI Taxonomy" id="68175"/>
    <lineage>
        <taxon>Bacteria</taxon>
        <taxon>Bacillati</taxon>
        <taxon>Actinomycetota</taxon>
        <taxon>Actinomycetes</taxon>
        <taxon>Kitasatosporales</taxon>
        <taxon>Streptomycetaceae</taxon>
        <taxon>Streptomyces</taxon>
        <taxon>Streptomyces violaceusniger group</taxon>
    </lineage>
</organism>
<accession>A0A499UYN0</accession>
<gene>
    <name evidence="1" type="ORF">SSPO_100230</name>
</gene>
<dbReference type="GO" id="GO:0016491">
    <property type="term" value="F:oxidoreductase activity"/>
    <property type="evidence" value="ECO:0007669"/>
    <property type="project" value="InterPro"/>
</dbReference>
<dbReference type="Proteomes" id="UP000463951">
    <property type="component" value="Chromosome"/>
</dbReference>
<sequence length="65" mass="6807">MLTNADIPDLDVLFVGDFDEEASPLGAKGLGELTAVSVAPAITNAVYHATGKRVIDLPVTIEKLL</sequence>
<evidence type="ECO:0000313" key="1">
    <source>
        <dbReference type="EMBL" id="BBJ47305.1"/>
    </source>
</evidence>
<dbReference type="AlphaFoldDB" id="A0A499UYN0"/>
<reference evidence="1 2" key="1">
    <citation type="journal article" date="2020" name="Int. J. Syst. Evol. Microbiol.">
        <title>Reclassification of Streptomyces castelarensis and Streptomyces sporoclivatus as later heterotypic synonyms of Streptomyces antimycoticus.</title>
        <authorList>
            <person name="Komaki H."/>
            <person name="Tamura T."/>
        </authorList>
    </citation>
    <scope>NUCLEOTIDE SEQUENCE [LARGE SCALE GENOMIC DNA]</scope>
    <source>
        <strain evidence="1 2">NBRC 100767</strain>
    </source>
</reference>
<evidence type="ECO:0008006" key="3">
    <source>
        <dbReference type="Google" id="ProtNLM"/>
    </source>
</evidence>
<dbReference type="EMBL" id="AP019620">
    <property type="protein sequence ID" value="BBJ47305.1"/>
    <property type="molecule type" value="Genomic_DNA"/>
</dbReference>
<dbReference type="SUPFAM" id="SSF56003">
    <property type="entry name" value="Molybdenum cofactor-binding domain"/>
    <property type="match status" value="1"/>
</dbReference>
<evidence type="ECO:0000313" key="2">
    <source>
        <dbReference type="Proteomes" id="UP000463951"/>
    </source>
</evidence>
<protein>
    <recommendedName>
        <fullName evidence="3">Aldehyde oxidase/xanthine dehydrogenase second molybdopterin binding domain-containing protein</fullName>
    </recommendedName>
</protein>
<dbReference type="InterPro" id="IPR037165">
    <property type="entry name" value="AldOxase/xan_DH_Mopterin-bd_sf"/>
</dbReference>
<proteinExistence type="predicted"/>